<keyword evidence="2" id="KW-1185">Reference proteome</keyword>
<dbReference type="OrthoDB" id="9887235at2"/>
<name>E4Q607_CALOW</name>
<dbReference type="AlphaFoldDB" id="E4Q607"/>
<organism evidence="1 2">
    <name type="scientific">Caldicellulosiruptor owensensis (strain ATCC 700167 / DSM 13100 / OL)</name>
    <dbReference type="NCBI Taxonomy" id="632518"/>
    <lineage>
        <taxon>Bacteria</taxon>
        <taxon>Bacillati</taxon>
        <taxon>Bacillota</taxon>
        <taxon>Bacillota incertae sedis</taxon>
        <taxon>Caldicellulosiruptorales</taxon>
        <taxon>Caldicellulosiruptoraceae</taxon>
        <taxon>Caldicellulosiruptor</taxon>
    </lineage>
</organism>
<dbReference type="EMBL" id="CP002216">
    <property type="protein sequence ID" value="ADQ04381.1"/>
    <property type="molecule type" value="Genomic_DNA"/>
</dbReference>
<evidence type="ECO:0000313" key="1">
    <source>
        <dbReference type="EMBL" id="ADQ04381.1"/>
    </source>
</evidence>
<dbReference type="KEGG" id="cow:Calow_0813"/>
<proteinExistence type="predicted"/>
<accession>E4Q607</accession>
<dbReference type="HOGENOM" id="CLU_2435300_0_0_9"/>
<reference evidence="1 2" key="2">
    <citation type="journal article" date="2011" name="J. Bacteriol.">
        <title>Complete genome sequences for the anaerobic, extremely thermophilic plant biomass-degrading bacteria Caldicellulosiruptor hydrothermalis, Caldicellulosiruptor kristjanssonii, Caldicellulosiruptor kronotskyensis, Caldicellulosiruptor owensenis, and Caldicellulosiruptor lactoaceticus.</title>
        <authorList>
            <person name="Blumer-Schuette S.E."/>
            <person name="Ozdemir I."/>
            <person name="Mistry D."/>
            <person name="Lucas S."/>
            <person name="Lapidus A."/>
            <person name="Cheng J.F."/>
            <person name="Goodwin L.A."/>
            <person name="Pitluck S."/>
            <person name="Land M.L."/>
            <person name="Hauser L.J."/>
            <person name="Woyke T."/>
            <person name="Mikhailova N."/>
            <person name="Pati A."/>
            <person name="Kyrpides N.C."/>
            <person name="Ivanova N."/>
            <person name="Detter J.C."/>
            <person name="Walston-Davenport K."/>
            <person name="Han S."/>
            <person name="Adams M.W."/>
            <person name="Kelly R.M."/>
        </authorList>
    </citation>
    <scope>NUCLEOTIDE SEQUENCE [LARGE SCALE GENOMIC DNA]</scope>
    <source>
        <strain evidence="2">ATCC 700167 / DSM 13100 / OL</strain>
    </source>
</reference>
<dbReference type="Proteomes" id="UP000006889">
    <property type="component" value="Chromosome"/>
</dbReference>
<protein>
    <submittedName>
        <fullName evidence="1">Uncharacterized protein</fullName>
    </submittedName>
</protein>
<evidence type="ECO:0000313" key="2">
    <source>
        <dbReference type="Proteomes" id="UP000006889"/>
    </source>
</evidence>
<dbReference type="STRING" id="632518.Calow_0813"/>
<dbReference type="RefSeq" id="WP_013411774.1">
    <property type="nucleotide sequence ID" value="NC_014657.1"/>
</dbReference>
<reference key="1">
    <citation type="submission" date="2010-09" db="EMBL/GenBank/DDBJ databases">
        <title>Complete sequence of Caldicellulosiruptor owensensis OL.</title>
        <authorList>
            <consortium name="US DOE Joint Genome Institute"/>
            <person name="Lucas S."/>
            <person name="Copeland A."/>
            <person name="Lapidus A."/>
            <person name="Cheng J.-F."/>
            <person name="Bruce D."/>
            <person name="Goodwin L."/>
            <person name="Pitluck S."/>
            <person name="Davenport K."/>
            <person name="Detter J.C."/>
            <person name="Han C."/>
            <person name="Tapia R."/>
            <person name="Land M."/>
            <person name="Hauser L."/>
            <person name="Chang Y.-J."/>
            <person name="Jeffries C."/>
            <person name="Kyrpides N."/>
            <person name="Ivanova N."/>
            <person name="Mikhailova N."/>
            <person name="Blumer-Schuette S.E."/>
            <person name="Kelly R.M."/>
            <person name="Woyke T."/>
        </authorList>
    </citation>
    <scope>NUCLEOTIDE SEQUENCE</scope>
    <source>
        <strain>OL</strain>
    </source>
</reference>
<gene>
    <name evidence="1" type="ordered locus">Calow_0813</name>
</gene>
<sequence>MLTVENLRFLDKLEAKKLTLNELLKKFDYLRKLEEMCEIEDGYIIADRAKQRHIDIDDENVVKMIRDALQLLQKKTRQEITELERQYFAMLD</sequence>